<name>A0A2S5RA28_9PROT</name>
<comment type="catalytic activity">
    <reaction evidence="8">
        <text>apo-[ACP] + CoA = holo-[ACP] + adenosine 3',5'-bisphosphate + H(+)</text>
        <dbReference type="Rhea" id="RHEA:12068"/>
        <dbReference type="Rhea" id="RHEA-COMP:9685"/>
        <dbReference type="Rhea" id="RHEA-COMP:9690"/>
        <dbReference type="ChEBI" id="CHEBI:15378"/>
        <dbReference type="ChEBI" id="CHEBI:29999"/>
        <dbReference type="ChEBI" id="CHEBI:57287"/>
        <dbReference type="ChEBI" id="CHEBI:58343"/>
        <dbReference type="ChEBI" id="CHEBI:64479"/>
        <dbReference type="EC" id="2.7.8.7"/>
    </reaction>
</comment>
<feature type="binding site" evidence="8">
    <location>
        <position position="31"/>
    </location>
    <ligand>
        <name>Mg(2+)</name>
        <dbReference type="ChEBI" id="CHEBI:18420"/>
    </ligand>
</feature>
<dbReference type="NCBIfam" id="TIGR00556">
    <property type="entry name" value="pantethn_trn"/>
    <property type="match status" value="1"/>
</dbReference>
<dbReference type="GO" id="GO:0000287">
    <property type="term" value="F:magnesium ion binding"/>
    <property type="evidence" value="ECO:0007669"/>
    <property type="project" value="UniProtKB-UniRule"/>
</dbReference>
<sequence>MISDPLQQKDSAEFFEKYLQQIPVMVGLGADLLEISRLQEKIQRHGSFFLDRIFTVQEQAYCSGKFNPYSHYASRFCAKEAFVKALGWGISKRCSWLDIEVCHNLQGRPRLKISEHVYKFIPWGGMTSYLSLSDEKHYAQAVVVLLAPVGAVKDFFYESDG</sequence>
<keyword evidence="3 8" id="KW-0479">Metal-binding</keyword>
<dbReference type="InterPro" id="IPR037143">
    <property type="entry name" value="4-PPantetheinyl_Trfase_dom_sf"/>
</dbReference>
<evidence type="ECO:0000256" key="4">
    <source>
        <dbReference type="ARBA" id="ARBA00022832"/>
    </source>
</evidence>
<reference evidence="10 11" key="1">
    <citation type="submission" date="2017-11" db="EMBL/GenBank/DDBJ databases">
        <title>Comparative genomic analysis of Holospora spp., intranuclear symbionts of paramecia.</title>
        <authorList>
            <person name="Garushyants S.K."/>
            <person name="Beliavskaya A."/>
            <person name="Malko D.B."/>
            <person name="Logacheva M.D."/>
            <person name="Rautian M.S."/>
            <person name="Gelfand M.S."/>
        </authorList>
    </citation>
    <scope>NUCLEOTIDE SEQUENCE [LARGE SCALE GENOMIC DNA]</scope>
    <source>
        <strain evidence="11">02AZ16</strain>
    </source>
</reference>
<dbReference type="HAMAP" id="MF_00101">
    <property type="entry name" value="AcpS"/>
    <property type="match status" value="1"/>
</dbReference>
<dbReference type="NCBIfam" id="TIGR00516">
    <property type="entry name" value="acpS"/>
    <property type="match status" value="1"/>
</dbReference>
<evidence type="ECO:0000256" key="1">
    <source>
        <dbReference type="ARBA" id="ARBA00022516"/>
    </source>
</evidence>
<evidence type="ECO:0000313" key="10">
    <source>
        <dbReference type="EMBL" id="PPE03985.1"/>
    </source>
</evidence>
<comment type="function">
    <text evidence="8">Transfers the 4'-phosphopantetheine moiety from coenzyme A to a Ser of acyl-carrier-protein.</text>
</comment>
<gene>
    <name evidence="8" type="primary">acpS</name>
    <name evidence="10" type="ORF">HCUR_00520</name>
</gene>
<dbReference type="Gene3D" id="3.90.470.20">
    <property type="entry name" value="4'-phosphopantetheinyl transferase domain"/>
    <property type="match status" value="1"/>
</dbReference>
<feature type="binding site" evidence="8">
    <location>
        <position position="80"/>
    </location>
    <ligand>
        <name>Mg(2+)</name>
        <dbReference type="ChEBI" id="CHEBI:18420"/>
    </ligand>
</feature>
<evidence type="ECO:0000256" key="7">
    <source>
        <dbReference type="ARBA" id="ARBA00023160"/>
    </source>
</evidence>
<comment type="caution">
    <text evidence="10">The sequence shown here is derived from an EMBL/GenBank/DDBJ whole genome shotgun (WGS) entry which is preliminary data.</text>
</comment>
<evidence type="ECO:0000256" key="2">
    <source>
        <dbReference type="ARBA" id="ARBA00022679"/>
    </source>
</evidence>
<dbReference type="GO" id="GO:0006633">
    <property type="term" value="P:fatty acid biosynthetic process"/>
    <property type="evidence" value="ECO:0007669"/>
    <property type="project" value="UniProtKB-UniRule"/>
</dbReference>
<dbReference type="Proteomes" id="UP000239425">
    <property type="component" value="Unassembled WGS sequence"/>
</dbReference>
<protein>
    <recommendedName>
        <fullName evidence="8">Holo-[acyl-carrier-protein] synthase</fullName>
        <shortName evidence="8">Holo-ACP synthase</shortName>
        <ecNumber evidence="8">2.7.8.7</ecNumber>
    </recommendedName>
    <alternativeName>
        <fullName evidence="8">4'-phosphopantetheinyl transferase AcpS</fullName>
    </alternativeName>
</protein>
<evidence type="ECO:0000259" key="9">
    <source>
        <dbReference type="Pfam" id="PF01648"/>
    </source>
</evidence>
<keyword evidence="7 8" id="KW-0275">Fatty acid biosynthesis</keyword>
<dbReference type="InterPro" id="IPR002582">
    <property type="entry name" value="ACPS"/>
</dbReference>
<dbReference type="EMBL" id="PHHC01000079">
    <property type="protein sequence ID" value="PPE03985.1"/>
    <property type="molecule type" value="Genomic_DNA"/>
</dbReference>
<dbReference type="GO" id="GO:0005737">
    <property type="term" value="C:cytoplasm"/>
    <property type="evidence" value="ECO:0007669"/>
    <property type="project" value="UniProtKB-SubCell"/>
</dbReference>
<dbReference type="InterPro" id="IPR008278">
    <property type="entry name" value="4-PPantetheinyl_Trfase_dom"/>
</dbReference>
<dbReference type="OrthoDB" id="517356at2"/>
<dbReference type="GO" id="GO:0008897">
    <property type="term" value="F:holo-[acyl-carrier-protein] synthase activity"/>
    <property type="evidence" value="ECO:0007669"/>
    <property type="project" value="UniProtKB-UniRule"/>
</dbReference>
<comment type="cofactor">
    <cofactor evidence="8">
        <name>Mg(2+)</name>
        <dbReference type="ChEBI" id="CHEBI:18420"/>
    </cofactor>
</comment>
<evidence type="ECO:0000256" key="3">
    <source>
        <dbReference type="ARBA" id="ARBA00022723"/>
    </source>
</evidence>
<proteinExistence type="inferred from homology"/>
<keyword evidence="4 8" id="KW-0276">Fatty acid metabolism</keyword>
<keyword evidence="8" id="KW-0963">Cytoplasm</keyword>
<keyword evidence="11" id="KW-1185">Reference proteome</keyword>
<comment type="subcellular location">
    <subcellularLocation>
        <location evidence="8">Cytoplasm</location>
    </subcellularLocation>
</comment>
<keyword evidence="5 8" id="KW-0460">Magnesium</keyword>
<dbReference type="EC" id="2.7.8.7" evidence="8"/>
<accession>A0A2S5RA28</accession>
<comment type="similarity">
    <text evidence="8">Belongs to the P-Pant transferase superfamily. AcpS family.</text>
</comment>
<keyword evidence="1 8" id="KW-0444">Lipid biosynthesis</keyword>
<dbReference type="Pfam" id="PF01648">
    <property type="entry name" value="ACPS"/>
    <property type="match status" value="1"/>
</dbReference>
<organism evidence="10 11">
    <name type="scientific">Holospora curviuscula</name>
    <dbReference type="NCBI Taxonomy" id="1082868"/>
    <lineage>
        <taxon>Bacteria</taxon>
        <taxon>Pseudomonadati</taxon>
        <taxon>Pseudomonadota</taxon>
        <taxon>Alphaproteobacteria</taxon>
        <taxon>Holosporales</taxon>
        <taxon>Holosporaceae</taxon>
        <taxon>Holospora</taxon>
    </lineage>
</organism>
<dbReference type="AlphaFoldDB" id="A0A2S5RA28"/>
<feature type="domain" description="4'-phosphopantetheinyl transferase" evidence="9">
    <location>
        <begin position="27"/>
        <end position="118"/>
    </location>
</feature>
<evidence type="ECO:0000256" key="6">
    <source>
        <dbReference type="ARBA" id="ARBA00023098"/>
    </source>
</evidence>
<evidence type="ECO:0000256" key="8">
    <source>
        <dbReference type="HAMAP-Rule" id="MF_00101"/>
    </source>
</evidence>
<keyword evidence="2 8" id="KW-0808">Transferase</keyword>
<dbReference type="SUPFAM" id="SSF56214">
    <property type="entry name" value="4'-phosphopantetheinyl transferase"/>
    <property type="match status" value="1"/>
</dbReference>
<dbReference type="InterPro" id="IPR004568">
    <property type="entry name" value="Ppantetheine-prot_Trfase_dom"/>
</dbReference>
<evidence type="ECO:0000313" key="11">
    <source>
        <dbReference type="Proteomes" id="UP000239425"/>
    </source>
</evidence>
<evidence type="ECO:0000256" key="5">
    <source>
        <dbReference type="ARBA" id="ARBA00022842"/>
    </source>
</evidence>
<dbReference type="RefSeq" id="WP_104206608.1">
    <property type="nucleotide sequence ID" value="NZ_PHHC01000079.1"/>
</dbReference>
<keyword evidence="6 8" id="KW-0443">Lipid metabolism</keyword>